<reference evidence="3 4" key="1">
    <citation type="submission" date="2020-03" db="EMBL/GenBank/DDBJ databases">
        <title>Above-ground endophytic microbial communities from plants in different locations in the United States.</title>
        <authorList>
            <person name="Frank C."/>
        </authorList>
    </citation>
    <scope>NUCLEOTIDE SEQUENCE [LARGE SCALE GENOMIC DNA]</scope>
    <source>
        <strain evidence="3 4">WW7</strain>
    </source>
</reference>
<sequence>MSRTDDDAAARARLERTAWGAGSTPAEAARARIALADLDREARKRPAGAVGPATGSRRPRRAGASPAAEPASSVPEVPSSVPEPPSSLPDSAPGVPVAALPAMQPVHAEDADRADDPSRLTDPGTDGDDDDRDRTPEASGDGGPGTRLLAGTRRITHRARVLLARVRRTDRTVLWALGGAAVVIGLVAGTGVGLSIGTRTAAEPASAVTTPAAGTVTLEQMLDLPQTYADQLPGGIDAPVSLHTTRLVFTNRSLAGDDAATPWNVWAGVGRDRSTLCLVATADRLQGTSACYPRDDALHGTVSLSATSLSGTLWLRVVGGAVRGTVTSSPPPLY</sequence>
<dbReference type="EMBL" id="JAAOYO010000001">
    <property type="protein sequence ID" value="NII39836.1"/>
    <property type="molecule type" value="Genomic_DNA"/>
</dbReference>
<accession>A0ABX0T2Y4</accession>
<evidence type="ECO:0000313" key="3">
    <source>
        <dbReference type="EMBL" id="NII39836.1"/>
    </source>
</evidence>
<keyword evidence="4" id="KW-1185">Reference proteome</keyword>
<feature type="compositionally biased region" description="Basic and acidic residues" evidence="1">
    <location>
        <begin position="107"/>
        <end position="119"/>
    </location>
</feature>
<keyword evidence="2" id="KW-1133">Transmembrane helix</keyword>
<protein>
    <submittedName>
        <fullName evidence="3">Uncharacterized protein</fullName>
    </submittedName>
</protein>
<gene>
    <name evidence="3" type="ORF">E9228_000455</name>
</gene>
<name>A0ABX0T2Y4_9MICO</name>
<feature type="transmembrane region" description="Helical" evidence="2">
    <location>
        <begin position="173"/>
        <end position="196"/>
    </location>
</feature>
<feature type="compositionally biased region" description="Basic and acidic residues" evidence="1">
    <location>
        <begin position="1"/>
        <end position="16"/>
    </location>
</feature>
<keyword evidence="2" id="KW-0812">Transmembrane</keyword>
<keyword evidence="2" id="KW-0472">Membrane</keyword>
<comment type="caution">
    <text evidence="3">The sequence shown here is derived from an EMBL/GenBank/DDBJ whole genome shotgun (WGS) entry which is preliminary data.</text>
</comment>
<feature type="compositionally biased region" description="Low complexity" evidence="1">
    <location>
        <begin position="51"/>
        <end position="80"/>
    </location>
</feature>
<proteinExistence type="predicted"/>
<feature type="compositionally biased region" description="Low complexity" evidence="1">
    <location>
        <begin position="26"/>
        <end position="36"/>
    </location>
</feature>
<feature type="region of interest" description="Disordered" evidence="1">
    <location>
        <begin position="1"/>
        <end position="152"/>
    </location>
</feature>
<dbReference type="Proteomes" id="UP001318300">
    <property type="component" value="Unassembled WGS sequence"/>
</dbReference>
<organism evidence="3 4">
    <name type="scientific">Curtobacterium salicis</name>
    <dbReference type="NCBI Taxonomy" id="1779862"/>
    <lineage>
        <taxon>Bacteria</taxon>
        <taxon>Bacillati</taxon>
        <taxon>Actinomycetota</taxon>
        <taxon>Actinomycetes</taxon>
        <taxon>Micrococcales</taxon>
        <taxon>Microbacteriaceae</taxon>
        <taxon>Curtobacterium</taxon>
    </lineage>
</organism>
<dbReference type="RefSeq" id="WP_166778976.1">
    <property type="nucleotide sequence ID" value="NZ_JAAOYO010000001.1"/>
</dbReference>
<evidence type="ECO:0000256" key="1">
    <source>
        <dbReference type="SAM" id="MobiDB-lite"/>
    </source>
</evidence>
<evidence type="ECO:0000313" key="4">
    <source>
        <dbReference type="Proteomes" id="UP001318300"/>
    </source>
</evidence>
<evidence type="ECO:0000256" key="2">
    <source>
        <dbReference type="SAM" id="Phobius"/>
    </source>
</evidence>